<dbReference type="InterPro" id="IPR006119">
    <property type="entry name" value="Resolv_N"/>
</dbReference>
<name>A0A938WZX8_9CLOT</name>
<feature type="domain" description="Resolvase/invertase-type recombinase catalytic" evidence="1">
    <location>
        <begin position="10"/>
        <end position="169"/>
    </location>
</feature>
<dbReference type="Pfam" id="PF13408">
    <property type="entry name" value="Zn_ribbon_recom"/>
    <property type="match status" value="1"/>
</dbReference>
<dbReference type="EMBL" id="JACJLV010000001">
    <property type="protein sequence ID" value="MBM6825529.1"/>
    <property type="molecule type" value="Genomic_DNA"/>
</dbReference>
<reference evidence="3" key="2">
    <citation type="journal article" date="2021" name="Sci. Rep.">
        <title>The distribution of antibiotic resistance genes in chicken gut microbiota commensals.</title>
        <authorList>
            <person name="Juricova H."/>
            <person name="Matiasovicova J."/>
            <person name="Kubasova T."/>
            <person name="Cejkova D."/>
            <person name="Rychlik I."/>
        </authorList>
    </citation>
    <scope>NUCLEOTIDE SEQUENCE</scope>
    <source>
        <strain evidence="3">An420c</strain>
    </source>
</reference>
<evidence type="ECO:0000313" key="4">
    <source>
        <dbReference type="Proteomes" id="UP000713880"/>
    </source>
</evidence>
<dbReference type="RefSeq" id="WP_204907605.1">
    <property type="nucleotide sequence ID" value="NZ_JACJLV010000001.1"/>
</dbReference>
<dbReference type="GO" id="GO:0000150">
    <property type="term" value="F:DNA strand exchange activity"/>
    <property type="evidence" value="ECO:0007669"/>
    <property type="project" value="InterPro"/>
</dbReference>
<reference evidence="3" key="1">
    <citation type="submission" date="2020-08" db="EMBL/GenBank/DDBJ databases">
        <authorList>
            <person name="Cejkova D."/>
            <person name="Kubasova T."/>
            <person name="Jahodarova E."/>
            <person name="Rychlik I."/>
        </authorList>
    </citation>
    <scope>NUCLEOTIDE SEQUENCE</scope>
    <source>
        <strain evidence="3">An420c</strain>
    </source>
</reference>
<dbReference type="InterPro" id="IPR036162">
    <property type="entry name" value="Resolvase-like_N_sf"/>
</dbReference>
<dbReference type="GO" id="GO:0003677">
    <property type="term" value="F:DNA binding"/>
    <property type="evidence" value="ECO:0007669"/>
    <property type="project" value="InterPro"/>
</dbReference>
<comment type="caution">
    <text evidence="3">The sequence shown here is derived from an EMBL/GenBank/DDBJ whole genome shotgun (WGS) entry which is preliminary data.</text>
</comment>
<dbReference type="Pfam" id="PF14287">
    <property type="entry name" value="DUF4368"/>
    <property type="match status" value="1"/>
</dbReference>
<feature type="domain" description="Recombinase" evidence="2">
    <location>
        <begin position="177"/>
        <end position="321"/>
    </location>
</feature>
<dbReference type="InterPro" id="IPR025827">
    <property type="entry name" value="Zn_ribbon_recom_dom"/>
</dbReference>
<evidence type="ECO:0000259" key="2">
    <source>
        <dbReference type="PROSITE" id="PS51737"/>
    </source>
</evidence>
<dbReference type="PROSITE" id="PS51737">
    <property type="entry name" value="RECOMBINASE_DNA_BIND"/>
    <property type="match status" value="1"/>
</dbReference>
<organism evidence="3 4">
    <name type="scientific">Mordavella massiliensis</name>
    <dbReference type="NCBI Taxonomy" id="1871024"/>
    <lineage>
        <taxon>Bacteria</taxon>
        <taxon>Bacillati</taxon>
        <taxon>Bacillota</taxon>
        <taxon>Clostridia</taxon>
        <taxon>Eubacteriales</taxon>
        <taxon>Clostridiaceae</taxon>
        <taxon>Mordavella</taxon>
    </lineage>
</organism>
<dbReference type="Pfam" id="PF00239">
    <property type="entry name" value="Resolvase"/>
    <property type="match status" value="1"/>
</dbReference>
<dbReference type="PANTHER" id="PTHR30461">
    <property type="entry name" value="DNA-INVERTASE FROM LAMBDOID PROPHAGE"/>
    <property type="match status" value="1"/>
</dbReference>
<dbReference type="InterPro" id="IPR025378">
    <property type="entry name" value="DUF4368"/>
</dbReference>
<dbReference type="InterPro" id="IPR038109">
    <property type="entry name" value="DNA_bind_recomb_sf"/>
</dbReference>
<evidence type="ECO:0000313" key="3">
    <source>
        <dbReference type="EMBL" id="MBM6825529.1"/>
    </source>
</evidence>
<dbReference type="InterPro" id="IPR050639">
    <property type="entry name" value="SSR_resolvase"/>
</dbReference>
<dbReference type="Pfam" id="PF07508">
    <property type="entry name" value="Recombinase"/>
    <property type="match status" value="1"/>
</dbReference>
<dbReference type="SUPFAM" id="SSF53041">
    <property type="entry name" value="Resolvase-like"/>
    <property type="match status" value="1"/>
</dbReference>
<dbReference type="Gene3D" id="3.40.50.1390">
    <property type="entry name" value="Resolvase, N-terminal catalytic domain"/>
    <property type="match status" value="1"/>
</dbReference>
<dbReference type="PANTHER" id="PTHR30461:SF23">
    <property type="entry name" value="DNA RECOMBINASE-RELATED"/>
    <property type="match status" value="1"/>
</dbReference>
<dbReference type="PROSITE" id="PS51736">
    <property type="entry name" value="RECOMBINASES_3"/>
    <property type="match status" value="1"/>
</dbReference>
<dbReference type="Gene3D" id="3.90.1750.20">
    <property type="entry name" value="Putative Large Serine Recombinase, Chain B, Domain 2"/>
    <property type="match status" value="1"/>
</dbReference>
<dbReference type="InterPro" id="IPR011109">
    <property type="entry name" value="DNA_bind_recombinase_dom"/>
</dbReference>
<dbReference type="AlphaFoldDB" id="A0A938WZX8"/>
<gene>
    <name evidence="3" type="ORF">H6A13_00205</name>
</gene>
<proteinExistence type="predicted"/>
<sequence>MQKFIDMTYHAAIYLRLSKEDGDFSQLGEKKESNSIANQRKLIKDYLKHHPEIILTQEFCDDGFTGANFDRPDFQRMIELVKKKEIDCIIVKDLSRFGRDYIESGKYIEKIFPALGIRFIAINDNYDSAANQQAGNEIILPFKNLINDSYSRDISIKVRSNLDIKRRNGEFVGNHAIYGYQRSEENKNQLVIDKTAAPVVESIFRMKIDGFSPAQIADRLNQDGVLSPYEYKRHCGSRYQSGFRKQARTVWSPVAIYRILKNEMYTGTLVQGKTTTPNHKVKVRSTKDESEWVRVENAHEAIIPPATFDMVQKLMLEDSRSPVGGEAVHLFSGKVFCADCHSSMIRRKTKSHGKEYVYFICGANKQNKEICSPHRITEQAVYDTVLAVIQSQVSLALDLESALKELDGISWERRELERIERGIARQEEVIEYNKKMKAMVYEDFKMEVITLDEYKILKADCDQKIQDANDSIAHLIGNRNKVNSGLTGQQSWLSQFRKYQNIQELTRRVVIHFVERIEITADKQISLTLNHADQFQAILEFLEEYQGQQKNVQPVEKEVG</sequence>
<accession>A0A938WZX8</accession>
<evidence type="ECO:0000259" key="1">
    <source>
        <dbReference type="PROSITE" id="PS51736"/>
    </source>
</evidence>
<dbReference type="SMART" id="SM00857">
    <property type="entry name" value="Resolvase"/>
    <property type="match status" value="1"/>
</dbReference>
<keyword evidence="4" id="KW-1185">Reference proteome</keyword>
<dbReference type="Proteomes" id="UP000713880">
    <property type="component" value="Unassembled WGS sequence"/>
</dbReference>
<protein>
    <submittedName>
        <fullName evidence="3">Recombinase family protein</fullName>
    </submittedName>
</protein>